<dbReference type="AlphaFoldDB" id="A0A069DMN7"/>
<evidence type="ECO:0000313" key="1">
    <source>
        <dbReference type="EMBL" id="JAC85090.1"/>
    </source>
</evidence>
<keyword evidence="1" id="KW-0472">Membrane</keyword>
<accession>A0A069DMN7</accession>
<proteinExistence type="evidence at transcript level"/>
<sequence>MVAQQQVQINEQPEITMETMSGTLTGSQSRYDPLVHPDIELSSTDIPKFTKGDKIISNLFKKIDKDELITAPLQAQPETMQFFNKVFENIVETNDVGQLDGQKWETWNGETKNEVTIERDYKGLEISDKYMAPMDVYVGGPATCFGAALQANSGENAKNILYAHDGCRGTSNWKGSASYHHVHDAIPVYYWPNNHGLYSAYITAKHHFQKKFNLEGYKEELATIPQWCKIRWNLGNTLFTKDAWKNIKLFAKNQKEALGDVGLFIEGTQWRKDEDTTAYTTIRHSGMSEKIVEQLKGLEKPVLITNDDRAKCTYVQLGSKQGLAWINSTLKRLDRVGGDAVEFFKNSKDEIESRGYPSDFVVQQLEFPQHGYFPPYAPNALENLVKTKGGNVRDDMRLEKLFVMPSNQEYDDVTVNKAQFRNLTTGQAEIVPVKSISMSLGPSMKSLSVDGKNLLNHTMYASGASTVFMVKVDESIVDQSQMLKFRDNIDMKNNHIVRLGERVVKDADSGKSYRIFVLQVTGGGHFPARHAHAEAAINTFKACTCQLFKLDGKDATEGIEYEVVQVRSCARSVGSQNVFRLNLPATNAAMLYGIGGIGITTMAPNALLMRAALTERAKLGNPQLEYKPEEYKNNLSQGQFAQIPYWNKENPFSGRNYARWVDHVNQPKQVAPILYPSAPKLPQFAYAKQYSMVSQMARLFNKTKPYMKLLRKCLSWSCL</sequence>
<reference evidence="1" key="1">
    <citation type="journal article" date="2014" name="PLoS Genet.">
        <title>Differential Responses to Wnt and PCP Disruption Predict Expression and Developmental Function of Conserved and Novel Genes in a Cnidarian.</title>
        <authorList>
            <person name="Lapebie P."/>
            <person name="Ruggiero A."/>
            <person name="Barreau C."/>
            <person name="Chevalier S."/>
            <person name="Chang P."/>
            <person name="Dru P."/>
            <person name="Houliston E."/>
            <person name="Momose T."/>
        </authorList>
    </citation>
    <scope>NUCLEOTIDE SEQUENCE</scope>
</reference>
<dbReference type="EMBL" id="GBGP01000093">
    <property type="protein sequence ID" value="JAC85090.1"/>
    <property type="molecule type" value="mRNA"/>
</dbReference>
<protein>
    <submittedName>
        <fullName evidence="1">Putative cnidarian restricted transmembrane protein</fullName>
    </submittedName>
</protein>
<keyword evidence="1" id="KW-0812">Transmembrane</keyword>
<organism evidence="1">
    <name type="scientific">Clytia hemisphaerica</name>
    <dbReference type="NCBI Taxonomy" id="252671"/>
    <lineage>
        <taxon>Eukaryota</taxon>
        <taxon>Metazoa</taxon>
        <taxon>Cnidaria</taxon>
        <taxon>Hydrozoa</taxon>
        <taxon>Hydroidolina</taxon>
        <taxon>Leptothecata</taxon>
        <taxon>Obeliida</taxon>
        <taxon>Clytiidae</taxon>
        <taxon>Clytia</taxon>
    </lineage>
</organism>
<name>A0A069DMN7_9CNID</name>